<comment type="caution">
    <text evidence="3">The sequence shown here is derived from an EMBL/GenBank/DDBJ whole genome shotgun (WGS) entry which is preliminary data.</text>
</comment>
<dbReference type="CDD" id="cd01169">
    <property type="entry name" value="HMPP_kinase"/>
    <property type="match status" value="1"/>
</dbReference>
<dbReference type="SUPFAM" id="SSF53613">
    <property type="entry name" value="Ribokinase-like"/>
    <property type="match status" value="1"/>
</dbReference>
<dbReference type="SUPFAM" id="SSF48613">
    <property type="entry name" value="Heme oxygenase-like"/>
    <property type="match status" value="1"/>
</dbReference>
<dbReference type="Gene3D" id="3.40.1190.20">
    <property type="match status" value="1"/>
</dbReference>
<dbReference type="GO" id="GO:0008972">
    <property type="term" value="F:phosphomethylpyrimidine kinase activity"/>
    <property type="evidence" value="ECO:0007669"/>
    <property type="project" value="InterPro"/>
</dbReference>
<dbReference type="OrthoDB" id="10028886at2759"/>
<dbReference type="EMBL" id="JAGTJQ010000002">
    <property type="protein sequence ID" value="KAH7037789.1"/>
    <property type="molecule type" value="Genomic_DNA"/>
</dbReference>
<feature type="domain" description="Thiaminase-2/PQQC" evidence="1">
    <location>
        <begin position="309"/>
        <end position="514"/>
    </location>
</feature>
<gene>
    <name evidence="3" type="ORF">B0I36DRAFT_71001</name>
</gene>
<dbReference type="CDD" id="cd19367">
    <property type="entry name" value="TenA_C_ScTHI20-like"/>
    <property type="match status" value="1"/>
</dbReference>
<dbReference type="AlphaFoldDB" id="A0A9P8YEJ7"/>
<keyword evidence="3" id="KW-0418">Kinase</keyword>
<dbReference type="Gene3D" id="1.20.910.10">
    <property type="entry name" value="Heme oxygenase-like"/>
    <property type="match status" value="1"/>
</dbReference>
<keyword evidence="3" id="KW-0808">Transferase</keyword>
<name>A0A9P8YEJ7_9PEZI</name>
<organism evidence="3 4">
    <name type="scientific">Microdochium trichocladiopsis</name>
    <dbReference type="NCBI Taxonomy" id="1682393"/>
    <lineage>
        <taxon>Eukaryota</taxon>
        <taxon>Fungi</taxon>
        <taxon>Dikarya</taxon>
        <taxon>Ascomycota</taxon>
        <taxon>Pezizomycotina</taxon>
        <taxon>Sordariomycetes</taxon>
        <taxon>Xylariomycetidae</taxon>
        <taxon>Xylariales</taxon>
        <taxon>Microdochiaceae</taxon>
        <taxon>Microdochium</taxon>
    </lineage>
</organism>
<evidence type="ECO:0000259" key="2">
    <source>
        <dbReference type="Pfam" id="PF08543"/>
    </source>
</evidence>
<dbReference type="FunFam" id="3.40.1190.20:FF:000034">
    <property type="entry name" value="Putative hydroxymethylpyrimidine/ phosphomethylpyrimidine kinase 2"/>
    <property type="match status" value="1"/>
</dbReference>
<dbReference type="FunFam" id="1.20.910.10:FF:000003">
    <property type="entry name" value="Hydroxymethylpyrimidine/phosphomethylpyrimidine kinase THI20"/>
    <property type="match status" value="1"/>
</dbReference>
<feature type="domain" description="Pyridoxamine kinase/Phosphomethylpyrimidine kinase" evidence="2">
    <location>
        <begin position="21"/>
        <end position="286"/>
    </location>
</feature>
<dbReference type="InterPro" id="IPR013749">
    <property type="entry name" value="PM/HMP-P_kinase-1"/>
</dbReference>
<dbReference type="GO" id="GO:0005829">
    <property type="term" value="C:cytosol"/>
    <property type="evidence" value="ECO:0007669"/>
    <property type="project" value="TreeGrafter"/>
</dbReference>
<dbReference type="GeneID" id="70192799"/>
<dbReference type="GO" id="GO:0050334">
    <property type="term" value="F:thiaminase activity"/>
    <property type="evidence" value="ECO:0007669"/>
    <property type="project" value="InterPro"/>
</dbReference>
<keyword evidence="4" id="KW-1185">Reference proteome</keyword>
<dbReference type="InterPro" id="IPR027574">
    <property type="entry name" value="Thiaminase_II"/>
</dbReference>
<reference evidence="3" key="1">
    <citation type="journal article" date="2021" name="Nat. Commun.">
        <title>Genetic determinants of endophytism in the Arabidopsis root mycobiome.</title>
        <authorList>
            <person name="Mesny F."/>
            <person name="Miyauchi S."/>
            <person name="Thiergart T."/>
            <person name="Pickel B."/>
            <person name="Atanasova L."/>
            <person name="Karlsson M."/>
            <person name="Huettel B."/>
            <person name="Barry K.W."/>
            <person name="Haridas S."/>
            <person name="Chen C."/>
            <person name="Bauer D."/>
            <person name="Andreopoulos W."/>
            <person name="Pangilinan J."/>
            <person name="LaButti K."/>
            <person name="Riley R."/>
            <person name="Lipzen A."/>
            <person name="Clum A."/>
            <person name="Drula E."/>
            <person name="Henrissat B."/>
            <person name="Kohler A."/>
            <person name="Grigoriev I.V."/>
            <person name="Martin F.M."/>
            <person name="Hacquard S."/>
        </authorList>
    </citation>
    <scope>NUCLEOTIDE SEQUENCE</scope>
    <source>
        <strain evidence="3">MPI-CAGE-CH-0230</strain>
    </source>
</reference>
<dbReference type="GO" id="GO:0008902">
    <property type="term" value="F:hydroxymethylpyrimidine kinase activity"/>
    <property type="evidence" value="ECO:0007669"/>
    <property type="project" value="TreeGrafter"/>
</dbReference>
<proteinExistence type="predicted"/>
<dbReference type="InterPro" id="IPR016084">
    <property type="entry name" value="Haem_Oase-like_multi-hlx"/>
</dbReference>
<dbReference type="PANTHER" id="PTHR20858:SF17">
    <property type="entry name" value="HYDROXYMETHYLPYRIMIDINE_PHOSPHOMETHYLPYRIMIDINE KINASE THI20-RELATED"/>
    <property type="match status" value="1"/>
</dbReference>
<evidence type="ECO:0000313" key="4">
    <source>
        <dbReference type="Proteomes" id="UP000756346"/>
    </source>
</evidence>
<sequence>MATTTTAGENPRTVLVVAGSDPSGGAGLEADQKVIAAHRCYAMTATTALTSQNTTGVDGIHLVPAEFTRKQIDAVFRDIKPTVVKSGMLAATETIEMFARALTDYNVKSLVLDPVMVATTGSRLLPTEALEALRTLLLPLAFIVTPNIPEALLLSSSGSQEEHRKVRSIDDLEAIARSLKALGPQWVLVKGGHAPFKRDGTVAESDSDRQIVVDVLLSPDGEVTRFTNEYQDSNNTHGTGCSLASAIASNLALGQQPVEAVKAAIRYVEAGIRTAPGYGQGNGPLNHFHSIRTLPFAPGRFVEYLLNRPDVAPVWHEFVNHPFVLAMGNGQLPLDSFKGYLVQDYLYLVHFARANALASYKAKSIADIAAGAKIVSHIHTEMSLHINYCATFGISVAEIEATEEHQACTAYTRYVLDIGMSEDWLGLQVALAPCLLGYGAIAQQLHADPRTRRDEGNTYWPWILNYVADDYVQAVRTGSELIERHASLQSPTRIEELVKVFIHATKMEIGFWEMFPSS</sequence>
<evidence type="ECO:0000259" key="1">
    <source>
        <dbReference type="Pfam" id="PF03070"/>
    </source>
</evidence>
<dbReference type="PANTHER" id="PTHR20858">
    <property type="entry name" value="PHOSPHOMETHYLPYRIMIDINE KINASE"/>
    <property type="match status" value="1"/>
</dbReference>
<accession>A0A9P8YEJ7</accession>
<dbReference type="Pfam" id="PF08543">
    <property type="entry name" value="Phos_pyr_kin"/>
    <property type="match status" value="1"/>
</dbReference>
<dbReference type="InterPro" id="IPR004399">
    <property type="entry name" value="HMP/HMP-P_kinase_dom"/>
</dbReference>
<dbReference type="RefSeq" id="XP_046016910.1">
    <property type="nucleotide sequence ID" value="XM_046163253.1"/>
</dbReference>
<evidence type="ECO:0000313" key="3">
    <source>
        <dbReference type="EMBL" id="KAH7037789.1"/>
    </source>
</evidence>
<dbReference type="Proteomes" id="UP000756346">
    <property type="component" value="Unassembled WGS sequence"/>
</dbReference>
<protein>
    <submittedName>
        <fullName evidence="3">Phosphomethylpyrimidine kinase-domain-containing protein</fullName>
    </submittedName>
</protein>
<dbReference type="InterPro" id="IPR004305">
    <property type="entry name" value="Thiaminase-2/PQQC"/>
</dbReference>
<dbReference type="NCBIfam" id="TIGR04306">
    <property type="entry name" value="salvage_TenA"/>
    <property type="match status" value="1"/>
</dbReference>
<dbReference type="NCBIfam" id="TIGR00097">
    <property type="entry name" value="HMP-P_kinase"/>
    <property type="match status" value="1"/>
</dbReference>
<dbReference type="Pfam" id="PF03070">
    <property type="entry name" value="TENA_THI-4"/>
    <property type="match status" value="1"/>
</dbReference>
<dbReference type="GO" id="GO:0009228">
    <property type="term" value="P:thiamine biosynthetic process"/>
    <property type="evidence" value="ECO:0007669"/>
    <property type="project" value="InterPro"/>
</dbReference>
<dbReference type="InterPro" id="IPR029056">
    <property type="entry name" value="Ribokinase-like"/>
</dbReference>